<evidence type="ECO:0000256" key="1">
    <source>
        <dbReference type="ARBA" id="ARBA00022692"/>
    </source>
</evidence>
<dbReference type="PANTHER" id="PTHR23527:SF1">
    <property type="entry name" value="BLL3282 PROTEIN"/>
    <property type="match status" value="1"/>
</dbReference>
<evidence type="ECO:0000259" key="5">
    <source>
        <dbReference type="PROSITE" id="PS50850"/>
    </source>
</evidence>
<evidence type="ECO:0000256" key="2">
    <source>
        <dbReference type="ARBA" id="ARBA00022989"/>
    </source>
</evidence>
<dbReference type="PANTHER" id="PTHR23527">
    <property type="entry name" value="BLL3282 PROTEIN"/>
    <property type="match status" value="1"/>
</dbReference>
<dbReference type="Pfam" id="PF07690">
    <property type="entry name" value="MFS_1"/>
    <property type="match status" value="1"/>
</dbReference>
<dbReference type="GO" id="GO:0022857">
    <property type="term" value="F:transmembrane transporter activity"/>
    <property type="evidence" value="ECO:0007669"/>
    <property type="project" value="InterPro"/>
</dbReference>
<name>A0A225M222_9BURK</name>
<keyword evidence="3 4" id="KW-0472">Membrane</keyword>
<dbReference type="EMBL" id="NJIH01000016">
    <property type="protein sequence ID" value="OWT54180.1"/>
    <property type="molecule type" value="Genomic_DNA"/>
</dbReference>
<feature type="transmembrane region" description="Helical" evidence="4">
    <location>
        <begin position="140"/>
        <end position="159"/>
    </location>
</feature>
<feature type="transmembrane region" description="Helical" evidence="4">
    <location>
        <begin position="313"/>
        <end position="333"/>
    </location>
</feature>
<feature type="transmembrane region" description="Helical" evidence="4">
    <location>
        <begin position="381"/>
        <end position="397"/>
    </location>
</feature>
<dbReference type="AlphaFoldDB" id="A0A225M222"/>
<feature type="transmembrane region" description="Helical" evidence="4">
    <location>
        <begin position="354"/>
        <end position="375"/>
    </location>
</feature>
<feature type="transmembrane region" description="Helical" evidence="4">
    <location>
        <begin position="253"/>
        <end position="276"/>
    </location>
</feature>
<dbReference type="InterPro" id="IPR052952">
    <property type="entry name" value="MFS-Transporter"/>
</dbReference>
<dbReference type="Proteomes" id="UP000214603">
    <property type="component" value="Unassembled WGS sequence"/>
</dbReference>
<evidence type="ECO:0000313" key="7">
    <source>
        <dbReference type="Proteomes" id="UP000214603"/>
    </source>
</evidence>
<feature type="transmembrane region" description="Helical" evidence="4">
    <location>
        <begin position="288"/>
        <end position="307"/>
    </location>
</feature>
<feature type="domain" description="Major facilitator superfamily (MFS) profile" evidence="5">
    <location>
        <begin position="1"/>
        <end position="405"/>
    </location>
</feature>
<dbReference type="OrthoDB" id="8724598at2"/>
<dbReference type="InterPro" id="IPR011701">
    <property type="entry name" value="MFS"/>
</dbReference>
<keyword evidence="1 4" id="KW-0812">Transmembrane</keyword>
<dbReference type="SUPFAM" id="SSF103473">
    <property type="entry name" value="MFS general substrate transporter"/>
    <property type="match status" value="1"/>
</dbReference>
<keyword evidence="2 4" id="KW-1133">Transmembrane helix</keyword>
<evidence type="ECO:0000256" key="3">
    <source>
        <dbReference type="ARBA" id="ARBA00023136"/>
    </source>
</evidence>
<dbReference type="RefSeq" id="WP_088605718.1">
    <property type="nucleotide sequence ID" value="NZ_NJIH01000016.1"/>
</dbReference>
<comment type="caution">
    <text evidence="6">The sequence shown here is derived from an EMBL/GenBank/DDBJ whole genome shotgun (WGS) entry which is preliminary data.</text>
</comment>
<reference evidence="7" key="1">
    <citation type="submission" date="2017-06" db="EMBL/GenBank/DDBJ databases">
        <title>Herbaspirillum phytohormonus sp. nov., isolated from the root nodule of Robinia pseudoacacia in lead-zinc mine.</title>
        <authorList>
            <person name="Fan M."/>
            <person name="Lin Y."/>
        </authorList>
    </citation>
    <scope>NUCLEOTIDE SEQUENCE [LARGE SCALE GENOMIC DNA]</scope>
    <source>
        <strain evidence="7">SC-089</strain>
    </source>
</reference>
<keyword evidence="7" id="KW-1185">Reference proteome</keyword>
<dbReference type="PROSITE" id="PS50850">
    <property type="entry name" value="MFS"/>
    <property type="match status" value="1"/>
</dbReference>
<proteinExistence type="predicted"/>
<sequence>MIRTLPVWLMPVTAIFTLQTISSFLNRLIPIIAPAMSAEFGWSGSSIGYLAASSSLGGLAMLVVGSSTLKRIGGMRTLQLTLVLGTICMVFFLYPSVGIALAVCFTMGLCNGAANPAGSEILQRFSPPGMRNLMFSIKQAGVPLGGVIAGLFVPLAVAAAGWRAALLACALLVLLPTLLTWRLSANLDERPASKGRTHLLPTWQSLRTLSEPLASLMLQPGLLRISIVGSLFGISQSCWFTFTVIYLVDELGYSLGLAGMVFAVMQAGGVIGRIVLGWLSDHLRSATAALSIAAILSAATTALLGLTNPHWPLWAVIVLAFVAGSSAASWNGVQIAEVARRSPPKLISDTAAGASILVNVTNILAPTAFAAFIAVSGRYDYAFYCLGACSLLVLVFLPRDAGKNRKAVASADS</sequence>
<evidence type="ECO:0000313" key="6">
    <source>
        <dbReference type="EMBL" id="OWT54180.1"/>
    </source>
</evidence>
<protein>
    <submittedName>
        <fullName evidence="6">MFS transporter</fullName>
    </submittedName>
</protein>
<feature type="transmembrane region" description="Helical" evidence="4">
    <location>
        <begin position="47"/>
        <end position="65"/>
    </location>
</feature>
<feature type="transmembrane region" description="Helical" evidence="4">
    <location>
        <begin position="222"/>
        <end position="247"/>
    </location>
</feature>
<dbReference type="InterPro" id="IPR020846">
    <property type="entry name" value="MFS_dom"/>
</dbReference>
<dbReference type="InterPro" id="IPR036259">
    <property type="entry name" value="MFS_trans_sf"/>
</dbReference>
<dbReference type="Gene3D" id="1.20.1250.20">
    <property type="entry name" value="MFS general substrate transporter like domains"/>
    <property type="match status" value="2"/>
</dbReference>
<organism evidence="6 7">
    <name type="scientific">Candidimonas nitroreducens</name>
    <dbReference type="NCBI Taxonomy" id="683354"/>
    <lineage>
        <taxon>Bacteria</taxon>
        <taxon>Pseudomonadati</taxon>
        <taxon>Pseudomonadota</taxon>
        <taxon>Betaproteobacteria</taxon>
        <taxon>Burkholderiales</taxon>
        <taxon>Alcaligenaceae</taxon>
        <taxon>Candidimonas</taxon>
    </lineage>
</organism>
<evidence type="ECO:0000256" key="4">
    <source>
        <dbReference type="SAM" id="Phobius"/>
    </source>
</evidence>
<gene>
    <name evidence="6" type="ORF">CEY11_22705</name>
</gene>
<accession>A0A225M222</accession>